<dbReference type="AlphaFoldDB" id="A0A645CA56"/>
<feature type="transmembrane region" description="Helical" evidence="1">
    <location>
        <begin position="136"/>
        <end position="157"/>
    </location>
</feature>
<gene>
    <name evidence="2" type="ORF">SDC9_120777</name>
</gene>
<protein>
    <submittedName>
        <fullName evidence="2">Uncharacterized protein</fullName>
    </submittedName>
</protein>
<organism evidence="2">
    <name type="scientific">bioreactor metagenome</name>
    <dbReference type="NCBI Taxonomy" id="1076179"/>
    <lineage>
        <taxon>unclassified sequences</taxon>
        <taxon>metagenomes</taxon>
        <taxon>ecological metagenomes</taxon>
    </lineage>
</organism>
<feature type="transmembrane region" description="Helical" evidence="1">
    <location>
        <begin position="26"/>
        <end position="51"/>
    </location>
</feature>
<keyword evidence="1" id="KW-1133">Transmembrane helix</keyword>
<sequence length="177" mass="20203">MAGALLSIPLAARIWHWDFWHICDRLCVMFLPLSLATWLACLLEGSAYGIVVPQGTWWGMRVLDETGIYSLRSPVQPLAAFSLLVFLGLAELLLRKTSRPGLRASLLLLVFCLDMLLFTFMRADPAQSWLGIRIESWAALIYTFAAILSTIRFLNWIKRMPSLRWFKKRTISESKAL</sequence>
<evidence type="ECO:0000256" key="1">
    <source>
        <dbReference type="SAM" id="Phobius"/>
    </source>
</evidence>
<keyword evidence="1" id="KW-0812">Transmembrane</keyword>
<dbReference type="EMBL" id="VSSQ01025571">
    <property type="protein sequence ID" value="MPM73792.1"/>
    <property type="molecule type" value="Genomic_DNA"/>
</dbReference>
<comment type="caution">
    <text evidence="2">The sequence shown here is derived from an EMBL/GenBank/DDBJ whole genome shotgun (WGS) entry which is preliminary data.</text>
</comment>
<reference evidence="2" key="1">
    <citation type="submission" date="2019-08" db="EMBL/GenBank/DDBJ databases">
        <authorList>
            <person name="Kucharzyk K."/>
            <person name="Murdoch R.W."/>
            <person name="Higgins S."/>
            <person name="Loffler F."/>
        </authorList>
    </citation>
    <scope>NUCLEOTIDE SEQUENCE</scope>
</reference>
<accession>A0A645CA56</accession>
<feature type="transmembrane region" description="Helical" evidence="1">
    <location>
        <begin position="106"/>
        <end position="124"/>
    </location>
</feature>
<feature type="transmembrane region" description="Helical" evidence="1">
    <location>
        <begin position="75"/>
        <end position="94"/>
    </location>
</feature>
<proteinExistence type="predicted"/>
<name>A0A645CA56_9ZZZZ</name>
<evidence type="ECO:0000313" key="2">
    <source>
        <dbReference type="EMBL" id="MPM73792.1"/>
    </source>
</evidence>
<keyword evidence="1" id="KW-0472">Membrane</keyword>